<reference evidence="1" key="1">
    <citation type="submission" date="2021-02" db="EMBL/GenBank/DDBJ databases">
        <authorList>
            <person name="Nieuwenhuis M."/>
            <person name="Van De Peppel L.J.J."/>
        </authorList>
    </citation>
    <scope>NUCLEOTIDE SEQUENCE</scope>
    <source>
        <strain evidence="1">D49</strain>
    </source>
</reference>
<dbReference type="OrthoDB" id="5429442at2759"/>
<evidence type="ECO:0000313" key="1">
    <source>
        <dbReference type="EMBL" id="KAG5651139.1"/>
    </source>
</evidence>
<sequence length="446" mass="49301">MTLEVPFVVSAASTPSNAETRMAPTNIGRDQDLTQSIVKNWTLVFKANLDLKALDADQTVPQYIKDTLKKMDDYSIHQLLVDLTNADISNFLEKESFIDLPTSLLKVTFGAYVDDYIKNLRKPETRDHSIIHYLPSSKKPDTYAIPTLPPTDLNFQDLLFLATDSNTGEKEDNMLIYLQMTGNVPLPPDILKTSANWVVPAPPGQVEYDGTVALSKKIFLDGWLLPKLAPLNRATSFVVDGVEMSAWPIDHCSKMAFHAGFKDGEEPTKGPWIYDPSASSDTVNVYNYSYRSHDGEELRPWAYASMTHETNNTLKIPVGLNQNGKCIIEISGKTVTGADIKTALNHYNKARTASWSVEITMDGVDHGKLKIATNYTHKFEGDSSADEQAYPGDYEGLKGASAKIQDVLTKLSTGSTEKDMKEALEGSWAFVFAGAADFLFSEAAFN</sequence>
<protein>
    <submittedName>
        <fullName evidence="1">Uncharacterized protein</fullName>
    </submittedName>
</protein>
<feature type="non-terminal residue" evidence="1">
    <location>
        <position position="1"/>
    </location>
</feature>
<gene>
    <name evidence="1" type="ORF">H0H81_009731</name>
</gene>
<organism evidence="1 2">
    <name type="scientific">Sphagnurus paluster</name>
    <dbReference type="NCBI Taxonomy" id="117069"/>
    <lineage>
        <taxon>Eukaryota</taxon>
        <taxon>Fungi</taxon>
        <taxon>Dikarya</taxon>
        <taxon>Basidiomycota</taxon>
        <taxon>Agaricomycotina</taxon>
        <taxon>Agaricomycetes</taxon>
        <taxon>Agaricomycetidae</taxon>
        <taxon>Agaricales</taxon>
        <taxon>Tricholomatineae</taxon>
        <taxon>Lyophyllaceae</taxon>
        <taxon>Sphagnurus</taxon>
    </lineage>
</organism>
<dbReference type="Proteomes" id="UP000717328">
    <property type="component" value="Unassembled WGS sequence"/>
</dbReference>
<comment type="caution">
    <text evidence="1">The sequence shown here is derived from an EMBL/GenBank/DDBJ whole genome shotgun (WGS) entry which is preliminary data.</text>
</comment>
<name>A0A9P7GJZ7_9AGAR</name>
<dbReference type="EMBL" id="JABCKI010000291">
    <property type="protein sequence ID" value="KAG5651139.1"/>
    <property type="molecule type" value="Genomic_DNA"/>
</dbReference>
<accession>A0A9P7GJZ7</accession>
<evidence type="ECO:0000313" key="2">
    <source>
        <dbReference type="Proteomes" id="UP000717328"/>
    </source>
</evidence>
<dbReference type="AlphaFoldDB" id="A0A9P7GJZ7"/>
<keyword evidence="2" id="KW-1185">Reference proteome</keyword>
<reference evidence="1" key="2">
    <citation type="submission" date="2021-10" db="EMBL/GenBank/DDBJ databases">
        <title>Phylogenomics reveals ancestral predisposition of the termite-cultivated fungus Termitomyces towards a domesticated lifestyle.</title>
        <authorList>
            <person name="Auxier B."/>
            <person name="Grum-Grzhimaylo A."/>
            <person name="Cardenas M.E."/>
            <person name="Lodge J.D."/>
            <person name="Laessoe T."/>
            <person name="Pedersen O."/>
            <person name="Smith M.E."/>
            <person name="Kuyper T.W."/>
            <person name="Franco-Molano E.A."/>
            <person name="Baroni T.J."/>
            <person name="Aanen D.K."/>
        </authorList>
    </citation>
    <scope>NUCLEOTIDE SEQUENCE</scope>
    <source>
        <strain evidence="1">D49</strain>
    </source>
</reference>
<proteinExistence type="predicted"/>